<keyword evidence="5" id="KW-1185">Reference proteome</keyword>
<evidence type="ECO:0000313" key="5">
    <source>
        <dbReference type="Proteomes" id="UP001187346"/>
    </source>
</evidence>
<accession>A0ABU4F881</accession>
<dbReference type="InterPro" id="IPR052158">
    <property type="entry name" value="INH-QAR"/>
</dbReference>
<dbReference type="PROSITE" id="PS01124">
    <property type="entry name" value="HTH_ARAC_FAMILY_2"/>
    <property type="match status" value="1"/>
</dbReference>
<evidence type="ECO:0000259" key="3">
    <source>
        <dbReference type="PROSITE" id="PS01124"/>
    </source>
</evidence>
<dbReference type="Gene3D" id="1.10.10.60">
    <property type="entry name" value="Homeodomain-like"/>
    <property type="match status" value="1"/>
</dbReference>
<dbReference type="InterPro" id="IPR018060">
    <property type="entry name" value="HTH_AraC"/>
</dbReference>
<dbReference type="Pfam" id="PF01965">
    <property type="entry name" value="DJ-1_PfpI"/>
    <property type="match status" value="1"/>
</dbReference>
<keyword evidence="1" id="KW-0805">Transcription regulation</keyword>
<gene>
    <name evidence="4" type="ORF">R5A26_09575</name>
</gene>
<reference evidence="4 5" key="1">
    <citation type="submission" date="2023-10" db="EMBL/GenBank/DDBJ databases">
        <title>Characterization of rhizosphere-enriched actinobacteria from wheat plants lab-grown on chernevaya soil.</title>
        <authorList>
            <person name="Tikhonova E.N."/>
            <person name="Konopkin A."/>
            <person name="Kravchenko I.K."/>
        </authorList>
    </citation>
    <scope>NUCLEOTIDE SEQUENCE [LARGE SCALE GENOMIC DNA]</scope>
    <source>
        <strain evidence="4 5">RR29</strain>
    </source>
</reference>
<comment type="caution">
    <text evidence="4">The sequence shown here is derived from an EMBL/GenBank/DDBJ whole genome shotgun (WGS) entry which is preliminary data.</text>
</comment>
<dbReference type="InterPro" id="IPR009057">
    <property type="entry name" value="Homeodomain-like_sf"/>
</dbReference>
<dbReference type="PANTHER" id="PTHR43130:SF11">
    <property type="entry name" value="TRANSCRIPTIONAL REGULATORY PROTEIN"/>
    <property type="match status" value="1"/>
</dbReference>
<evidence type="ECO:0000256" key="1">
    <source>
        <dbReference type="ARBA" id="ARBA00023015"/>
    </source>
</evidence>
<evidence type="ECO:0000313" key="4">
    <source>
        <dbReference type="EMBL" id="MDV7216203.1"/>
    </source>
</evidence>
<dbReference type="Proteomes" id="UP001187346">
    <property type="component" value="Unassembled WGS sequence"/>
</dbReference>
<dbReference type="PANTHER" id="PTHR43130">
    <property type="entry name" value="ARAC-FAMILY TRANSCRIPTIONAL REGULATOR"/>
    <property type="match status" value="1"/>
</dbReference>
<dbReference type="InterPro" id="IPR029062">
    <property type="entry name" value="Class_I_gatase-like"/>
</dbReference>
<dbReference type="SMART" id="SM00342">
    <property type="entry name" value="HTH_ARAC"/>
    <property type="match status" value="1"/>
</dbReference>
<keyword evidence="2" id="KW-0804">Transcription</keyword>
<dbReference type="SUPFAM" id="SSF52317">
    <property type="entry name" value="Class I glutamine amidotransferase-like"/>
    <property type="match status" value="1"/>
</dbReference>
<feature type="domain" description="HTH araC/xylS-type" evidence="3">
    <location>
        <begin position="221"/>
        <end position="319"/>
    </location>
</feature>
<dbReference type="SUPFAM" id="SSF46689">
    <property type="entry name" value="Homeodomain-like"/>
    <property type="match status" value="2"/>
</dbReference>
<dbReference type="Pfam" id="PF12833">
    <property type="entry name" value="HTH_18"/>
    <property type="match status" value="1"/>
</dbReference>
<dbReference type="RefSeq" id="WP_317770877.1">
    <property type="nucleotide sequence ID" value="NZ_JAWMAJ010000023.1"/>
</dbReference>
<proteinExistence type="predicted"/>
<organism evidence="4 5">
    <name type="scientific">Streptomyces prunicolor</name>
    <dbReference type="NCBI Taxonomy" id="67348"/>
    <lineage>
        <taxon>Bacteria</taxon>
        <taxon>Bacillati</taxon>
        <taxon>Actinomycetota</taxon>
        <taxon>Actinomycetes</taxon>
        <taxon>Kitasatosporales</taxon>
        <taxon>Streptomycetaceae</taxon>
        <taxon>Streptomyces</taxon>
    </lineage>
</organism>
<dbReference type="EMBL" id="JAWMAJ010000023">
    <property type="protein sequence ID" value="MDV7216203.1"/>
    <property type="molecule type" value="Genomic_DNA"/>
</dbReference>
<evidence type="ECO:0000256" key="2">
    <source>
        <dbReference type="ARBA" id="ARBA00023163"/>
    </source>
</evidence>
<protein>
    <submittedName>
        <fullName evidence="4">Helix-turn-helix domain-containing protein</fullName>
    </submittedName>
</protein>
<name>A0ABU4F881_9ACTN</name>
<sequence>MRVAVVVYDGVFDSGLSVVLDVLSNANALGGQIHESAPTWDVTLVGPAPQVRTRAGLVVAPEPLDAAETADLLVVPALGESDASALLDHVGGDVSRPVRDLITRTRLRGTPIASACAGTFLLAEAGVLDGVRATTTWWLSPVFRNRYPKVVVDHSQMVISCDGITTAGAAFGHVDLALSIVRTGSPALADLVARYLVVDERPSQAAYTIPSALAQSDPTVAAFEVWTREHLAEPITIPEAAKAIGVSERTLQRSVQRTVGTSPIRFVQDLRIERASHLLRTTGLSLEIIARKVGYEHPNTLRVLLRERTGKTTSALRGSR</sequence>
<dbReference type="InterPro" id="IPR002818">
    <property type="entry name" value="DJ-1/PfpI"/>
</dbReference>
<dbReference type="Gene3D" id="3.40.50.880">
    <property type="match status" value="1"/>
</dbReference>